<proteinExistence type="inferred from homology"/>
<name>A0AAV1M0N6_9NEOP</name>
<dbReference type="AlphaFoldDB" id="A0AAV1M0N6"/>
<keyword evidence="4" id="KW-0319">Glycerol metabolism</keyword>
<evidence type="ECO:0000256" key="2">
    <source>
        <dbReference type="ARBA" id="ARBA00012247"/>
    </source>
</evidence>
<keyword evidence="5" id="KW-0378">Hydrolase</keyword>
<dbReference type="EC" id="3.1.4.46" evidence="2"/>
<gene>
    <name evidence="8" type="ORF">PARMNEM_LOCUS18718</name>
</gene>
<comment type="caution">
    <text evidence="8">The sequence shown here is derived from an EMBL/GenBank/DDBJ whole genome shotgun (WGS) entry which is preliminary data.</text>
</comment>
<evidence type="ECO:0000256" key="5">
    <source>
        <dbReference type="ARBA" id="ARBA00022801"/>
    </source>
</evidence>
<sequence>MPQSNPVSTTWDMAKTLVTWILLAAASNLSFILSAPASISLPLIPKKSADRCNPLVIAHRGASGYIPEHTLGAYSLAITMGADYVEPDLVITRDKHLVSRHDNELSITTDVAQRPEFASRKKTQEIDGHEVIGWFTEDFTLAELKTLRVIERIPETRPGNARMNGAFEIPTFQEIIDLVKSLEKSQRRTIGIYPEIKHSTHFQSLDLPMETQVVETFRKNGYIGASAPVFIQSFEVNNLKYLKGITNLRLLQLYDSPSAQPYDQVVVGTGLTYADMATPDGLKEVARYASAVGPDKNYIIPRNADETLGEPTTFVQDAHAAGLKVHPYTFRAENTFLPAEFRSGDCPKAIGDLIGEIKVFIAAGIDGLFSDQPDKAVRAREVCL</sequence>
<organism evidence="8 9">
    <name type="scientific">Parnassius mnemosyne</name>
    <name type="common">clouded apollo</name>
    <dbReference type="NCBI Taxonomy" id="213953"/>
    <lineage>
        <taxon>Eukaryota</taxon>
        <taxon>Metazoa</taxon>
        <taxon>Ecdysozoa</taxon>
        <taxon>Arthropoda</taxon>
        <taxon>Hexapoda</taxon>
        <taxon>Insecta</taxon>
        <taxon>Pterygota</taxon>
        <taxon>Neoptera</taxon>
        <taxon>Endopterygota</taxon>
        <taxon>Lepidoptera</taxon>
        <taxon>Glossata</taxon>
        <taxon>Ditrysia</taxon>
        <taxon>Papilionoidea</taxon>
        <taxon>Papilionidae</taxon>
        <taxon>Parnassiinae</taxon>
        <taxon>Parnassini</taxon>
        <taxon>Parnassius</taxon>
        <taxon>Driopa</taxon>
    </lineage>
</organism>
<dbReference type="GO" id="GO:0006629">
    <property type="term" value="P:lipid metabolic process"/>
    <property type="evidence" value="ECO:0007669"/>
    <property type="project" value="InterPro"/>
</dbReference>
<dbReference type="GO" id="GO:0008889">
    <property type="term" value="F:glycerophosphodiester phosphodiesterase activity"/>
    <property type="evidence" value="ECO:0007669"/>
    <property type="project" value="UniProtKB-EC"/>
</dbReference>
<feature type="domain" description="GP-PDE" evidence="7">
    <location>
        <begin position="54"/>
        <end position="380"/>
    </location>
</feature>
<reference evidence="8 9" key="1">
    <citation type="submission" date="2023-11" db="EMBL/GenBank/DDBJ databases">
        <authorList>
            <person name="Hedman E."/>
            <person name="Englund M."/>
            <person name="Stromberg M."/>
            <person name="Nyberg Akerstrom W."/>
            <person name="Nylinder S."/>
            <person name="Jareborg N."/>
            <person name="Kallberg Y."/>
            <person name="Kronander E."/>
        </authorList>
    </citation>
    <scope>NUCLEOTIDE SEQUENCE [LARGE SCALE GENOMIC DNA]</scope>
</reference>
<evidence type="ECO:0000256" key="3">
    <source>
        <dbReference type="ARBA" id="ARBA00022729"/>
    </source>
</evidence>
<protein>
    <recommendedName>
        <fullName evidence="2">glycerophosphodiester phosphodiesterase</fullName>
        <ecNumber evidence="2">3.1.4.46</ecNumber>
    </recommendedName>
</protein>
<comment type="catalytic activity">
    <reaction evidence="6">
        <text>a sn-glycero-3-phosphodiester + H2O = an alcohol + sn-glycerol 3-phosphate + H(+)</text>
        <dbReference type="Rhea" id="RHEA:12969"/>
        <dbReference type="ChEBI" id="CHEBI:15377"/>
        <dbReference type="ChEBI" id="CHEBI:15378"/>
        <dbReference type="ChEBI" id="CHEBI:30879"/>
        <dbReference type="ChEBI" id="CHEBI:57597"/>
        <dbReference type="ChEBI" id="CHEBI:83408"/>
        <dbReference type="EC" id="3.1.4.46"/>
    </reaction>
</comment>
<dbReference type="CDD" id="cd08602">
    <property type="entry name" value="GDPD_ScGlpQ1_like"/>
    <property type="match status" value="1"/>
</dbReference>
<keyword evidence="9" id="KW-1185">Reference proteome</keyword>
<comment type="similarity">
    <text evidence="1">Belongs to the glycerophosphoryl diester phosphodiesterase family.</text>
</comment>
<evidence type="ECO:0000313" key="9">
    <source>
        <dbReference type="Proteomes" id="UP001314205"/>
    </source>
</evidence>
<dbReference type="PROSITE" id="PS51704">
    <property type="entry name" value="GP_PDE"/>
    <property type="match status" value="1"/>
</dbReference>
<keyword evidence="3" id="KW-0732">Signal</keyword>
<evidence type="ECO:0000256" key="4">
    <source>
        <dbReference type="ARBA" id="ARBA00022798"/>
    </source>
</evidence>
<evidence type="ECO:0000313" key="8">
    <source>
        <dbReference type="EMBL" id="CAK1599897.1"/>
    </source>
</evidence>
<evidence type="ECO:0000256" key="6">
    <source>
        <dbReference type="ARBA" id="ARBA00047512"/>
    </source>
</evidence>
<dbReference type="Pfam" id="PF03009">
    <property type="entry name" value="GDPD"/>
    <property type="match status" value="1"/>
</dbReference>
<evidence type="ECO:0000256" key="1">
    <source>
        <dbReference type="ARBA" id="ARBA00007277"/>
    </source>
</evidence>
<dbReference type="PANTHER" id="PTHR43620">
    <property type="entry name" value="GLYCEROPHOSPHORYL DIESTER PHOSPHODIESTERASE"/>
    <property type="match status" value="1"/>
</dbReference>
<accession>A0AAV1M0N6</accession>
<dbReference type="InterPro" id="IPR017946">
    <property type="entry name" value="PLC-like_Pdiesterase_TIM-brl"/>
</dbReference>
<dbReference type="InterPro" id="IPR030395">
    <property type="entry name" value="GP_PDE_dom"/>
</dbReference>
<evidence type="ECO:0000259" key="7">
    <source>
        <dbReference type="PROSITE" id="PS51704"/>
    </source>
</evidence>
<dbReference type="PANTHER" id="PTHR43620:SF7">
    <property type="entry name" value="GLYCEROPHOSPHODIESTER PHOSPHODIESTERASE GDPD5-RELATED"/>
    <property type="match status" value="1"/>
</dbReference>
<dbReference type="EMBL" id="CAVLGL010000115">
    <property type="protein sequence ID" value="CAK1599897.1"/>
    <property type="molecule type" value="Genomic_DNA"/>
</dbReference>
<dbReference type="GO" id="GO:0006071">
    <property type="term" value="P:glycerol metabolic process"/>
    <property type="evidence" value="ECO:0007669"/>
    <property type="project" value="UniProtKB-KW"/>
</dbReference>
<dbReference type="Proteomes" id="UP001314205">
    <property type="component" value="Unassembled WGS sequence"/>
</dbReference>
<dbReference type="Gene3D" id="3.20.20.190">
    <property type="entry name" value="Phosphatidylinositol (PI) phosphodiesterase"/>
    <property type="match status" value="1"/>
</dbReference>
<dbReference type="SUPFAM" id="SSF51695">
    <property type="entry name" value="PLC-like phosphodiesterases"/>
    <property type="match status" value="1"/>
</dbReference>